<evidence type="ECO:0000256" key="4">
    <source>
        <dbReference type="ARBA" id="ARBA00022989"/>
    </source>
</evidence>
<feature type="transmembrane region" description="Helical" evidence="9">
    <location>
        <begin position="422"/>
        <end position="451"/>
    </location>
</feature>
<keyword evidence="5 9" id="KW-0472">Membrane</keyword>
<dbReference type="AlphaFoldDB" id="A9CTL3"/>
<feature type="binding site" evidence="6">
    <location>
        <position position="435"/>
    </location>
    <ligand>
        <name>Na(+)</name>
        <dbReference type="ChEBI" id="CHEBI:29101"/>
        <label>1</label>
    </ligand>
</feature>
<feature type="transmembrane region" description="Helical" evidence="9">
    <location>
        <begin position="360"/>
        <end position="385"/>
    </location>
</feature>
<protein>
    <recommendedName>
        <fullName evidence="7">Transporter</fullName>
    </recommendedName>
</protein>
<evidence type="ECO:0000256" key="6">
    <source>
        <dbReference type="PIRSR" id="PIRSR600175-1"/>
    </source>
</evidence>
<keyword evidence="2 7" id="KW-0813">Transport</keyword>
<dbReference type="InterPro" id="IPR000175">
    <property type="entry name" value="Na/ntran_symport"/>
</dbReference>
<feature type="transmembrane region" description="Helical" evidence="9">
    <location>
        <begin position="542"/>
        <end position="566"/>
    </location>
</feature>
<keyword evidence="7" id="KW-0769">Symport</keyword>
<evidence type="ECO:0000256" key="8">
    <source>
        <dbReference type="SAM" id="MobiDB-lite"/>
    </source>
</evidence>
<feature type="transmembrane region" description="Helical" evidence="9">
    <location>
        <begin position="129"/>
        <end position="156"/>
    </location>
</feature>
<dbReference type="PANTHER" id="PTHR11616:SF325">
    <property type="entry name" value="TRANSPORTER"/>
    <property type="match status" value="1"/>
</dbReference>
<feature type="transmembrane region" description="Helical" evidence="9">
    <location>
        <begin position="586"/>
        <end position="608"/>
    </location>
</feature>
<feature type="binding site" evidence="6">
    <location>
        <position position="70"/>
    </location>
    <ligand>
        <name>Na(+)</name>
        <dbReference type="ChEBI" id="CHEBI:29101"/>
        <label>1</label>
    </ligand>
</feature>
<dbReference type="GO" id="GO:0046872">
    <property type="term" value="F:metal ion binding"/>
    <property type="evidence" value="ECO:0007669"/>
    <property type="project" value="UniProtKB-KW"/>
</dbReference>
<feature type="transmembrane region" description="Helical" evidence="9">
    <location>
        <begin position="499"/>
        <end position="521"/>
    </location>
</feature>
<evidence type="ECO:0000256" key="2">
    <source>
        <dbReference type="ARBA" id="ARBA00022448"/>
    </source>
</evidence>
<name>A9CTL3_9BIVA</name>
<dbReference type="EMBL" id="AB371309">
    <property type="protein sequence ID" value="BAF95543.1"/>
    <property type="molecule type" value="mRNA"/>
</dbReference>
<feature type="compositionally biased region" description="Basic and acidic residues" evidence="8">
    <location>
        <begin position="1"/>
        <end position="21"/>
    </location>
</feature>
<comment type="subcellular location">
    <subcellularLocation>
        <location evidence="1">Membrane</location>
        <topology evidence="1">Multi-pass membrane protein</topology>
    </subcellularLocation>
</comment>
<accession>A9CTL3</accession>
<evidence type="ECO:0000256" key="1">
    <source>
        <dbReference type="ARBA" id="ARBA00004141"/>
    </source>
</evidence>
<feature type="binding site" evidence="6">
    <location>
        <position position="63"/>
    </location>
    <ligand>
        <name>Na(+)</name>
        <dbReference type="ChEBI" id="CHEBI:29101"/>
        <label>1</label>
    </ligand>
</feature>
<feature type="transmembrane region" description="Helical" evidence="9">
    <location>
        <begin position="55"/>
        <end position="74"/>
    </location>
</feature>
<dbReference type="SUPFAM" id="SSF161070">
    <property type="entry name" value="SNF-like"/>
    <property type="match status" value="1"/>
</dbReference>
<evidence type="ECO:0000313" key="10">
    <source>
        <dbReference type="EMBL" id="BAF95543.1"/>
    </source>
</evidence>
<dbReference type="PROSITE" id="PS00610">
    <property type="entry name" value="NA_NEUROTRAN_SYMP_1"/>
    <property type="match status" value="1"/>
</dbReference>
<feature type="transmembrane region" description="Helical" evidence="9">
    <location>
        <begin position="86"/>
        <end position="108"/>
    </location>
</feature>
<feature type="transmembrane region" description="Helical" evidence="9">
    <location>
        <begin position="463"/>
        <end position="487"/>
    </location>
</feature>
<dbReference type="Pfam" id="PF00209">
    <property type="entry name" value="SNF"/>
    <property type="match status" value="1"/>
</dbReference>
<dbReference type="PRINTS" id="PR00176">
    <property type="entry name" value="NANEUSMPORT"/>
</dbReference>
<keyword evidence="6" id="KW-0479">Metal-binding</keyword>
<dbReference type="InterPro" id="IPR037272">
    <property type="entry name" value="SNS_sf"/>
</dbReference>
<evidence type="ECO:0000256" key="3">
    <source>
        <dbReference type="ARBA" id="ARBA00022692"/>
    </source>
</evidence>
<evidence type="ECO:0000256" key="7">
    <source>
        <dbReference type="RuleBase" id="RU003732"/>
    </source>
</evidence>
<evidence type="ECO:0000256" key="5">
    <source>
        <dbReference type="ARBA" id="ARBA00023136"/>
    </source>
</evidence>
<comment type="similarity">
    <text evidence="7">Belongs to the sodium:neurotransmitter symporter (SNF) (TC 2.A.22) family.</text>
</comment>
<dbReference type="PROSITE" id="PS50267">
    <property type="entry name" value="NA_NEUROTRAN_SYMP_3"/>
    <property type="match status" value="1"/>
</dbReference>
<dbReference type="GO" id="GO:0005332">
    <property type="term" value="F:gamma-aminobutyric acid:sodium:chloride symporter activity"/>
    <property type="evidence" value="ECO:0007669"/>
    <property type="project" value="TreeGrafter"/>
</dbReference>
<keyword evidence="4 9" id="KW-1133">Transmembrane helix</keyword>
<proteinExistence type="evidence at transcript level"/>
<evidence type="ECO:0000256" key="9">
    <source>
        <dbReference type="SAM" id="Phobius"/>
    </source>
</evidence>
<feature type="compositionally biased region" description="Polar residues" evidence="8">
    <location>
        <begin position="25"/>
        <end position="38"/>
    </location>
</feature>
<dbReference type="GO" id="GO:0005886">
    <property type="term" value="C:plasma membrane"/>
    <property type="evidence" value="ECO:0007669"/>
    <property type="project" value="TreeGrafter"/>
</dbReference>
<organism evidence="10">
    <name type="scientific">Bathymodiolus septemdierum</name>
    <dbReference type="NCBI Taxonomy" id="220392"/>
    <lineage>
        <taxon>Eukaryota</taxon>
        <taxon>Metazoa</taxon>
        <taxon>Spiralia</taxon>
        <taxon>Lophotrochozoa</taxon>
        <taxon>Mollusca</taxon>
        <taxon>Bivalvia</taxon>
        <taxon>Autobranchia</taxon>
        <taxon>Pteriomorphia</taxon>
        <taxon>Mytilida</taxon>
        <taxon>Mytiloidea</taxon>
        <taxon>Mytilidae</taxon>
        <taxon>Bathymodiolinae</taxon>
        <taxon>Bathymodiolus</taxon>
    </lineage>
</organism>
<reference evidence="10" key="1">
    <citation type="journal article" date="2008" name="FEBS Lett.">
        <title>Possible role of a taurine transporter in the deep-sea mussel Bathymodiolus septemdierum in adaptation to hydrothermal vents.</title>
        <authorList>
            <person name="Inoue K."/>
            <person name="Tsukuda K."/>
            <person name="Koito T."/>
            <person name="Miyazaki Y."/>
            <person name="Hosoi M."/>
            <person name="Kado R."/>
            <person name="Miyazaki N."/>
            <person name="Toyohara H."/>
        </authorList>
    </citation>
    <scope>NUCLEOTIDE SEQUENCE</scope>
    <source>
        <tissue evidence="10">Gill</tissue>
    </source>
</reference>
<feature type="binding site" evidence="6">
    <location>
        <position position="434"/>
    </location>
    <ligand>
        <name>Na(+)</name>
        <dbReference type="ChEBI" id="CHEBI:29101"/>
        <label>1</label>
    </ligand>
</feature>
<feature type="binding site" evidence="6">
    <location>
        <position position="366"/>
    </location>
    <ligand>
        <name>Na(+)</name>
        <dbReference type="ChEBI" id="CHEBI:29101"/>
        <label>1</label>
    </ligand>
</feature>
<feature type="transmembrane region" description="Helical" evidence="9">
    <location>
        <begin position="327"/>
        <end position="348"/>
    </location>
</feature>
<dbReference type="PANTHER" id="PTHR11616">
    <property type="entry name" value="SODIUM/CHLORIDE DEPENDENT TRANSPORTER"/>
    <property type="match status" value="1"/>
</dbReference>
<feature type="transmembrane region" description="Helical" evidence="9">
    <location>
        <begin position="248"/>
        <end position="268"/>
    </location>
</feature>
<feature type="region of interest" description="Disordered" evidence="8">
    <location>
        <begin position="1"/>
        <end position="41"/>
    </location>
</feature>
<feature type="binding site" evidence="6">
    <location>
        <position position="66"/>
    </location>
    <ligand>
        <name>Na(+)</name>
        <dbReference type="ChEBI" id="CHEBI:29101"/>
        <label>1</label>
    </ligand>
</feature>
<feature type="binding site" evidence="6">
    <location>
        <position position="431"/>
    </location>
    <ligand>
        <name>Na(+)</name>
        <dbReference type="ChEBI" id="CHEBI:29101"/>
        <label>1</label>
    </ligand>
</feature>
<dbReference type="CDD" id="cd11496">
    <property type="entry name" value="SLC6sbd-TauT-like"/>
    <property type="match status" value="1"/>
</dbReference>
<feature type="transmembrane region" description="Helical" evidence="9">
    <location>
        <begin position="280"/>
        <end position="299"/>
    </location>
</feature>
<gene>
    <name evidence="10" type="primary">TAUT</name>
</gene>
<keyword evidence="3 7" id="KW-0812">Transmembrane</keyword>
<sequence length="682" mass="76585">MDELKETTKWIPEKLPPKNIDDPEVTSNDTSATSSSGNDPLKPKIKKREVWGQKIDFLLACVGFSVGLGNVWRFPFLCYRNGGGAFLIPYFLAVIFCGIPCFFLEVCLGQFMAQGGVSAWKIVPLFQGIGFASCIIVFLLNCEYNIILTWALYYLFSSFNSVLPWSHGNNEWNSENCTKLYTQKAANLSNSLLNSTMGYVSSAVDNVTSVNSNMTNESSLTKLTCDPVTEFWERKVLSLSSGVDHPGAIKWDLALCLLLAWIIVYFCIWKGIKSSGKVMYFTATSPYIFMFVLLIRGVTLDGAELGLKYYLLPDWSKLLETQVWVDAGTQIVFTYSLALGTLTALGSYNKFHHNAFRDTIIFSCINSFTSLLAGLVIFSVLGFMAKRQGVSIADVAESGPGLAFIAYPEAVAQMPAAPFWSVLFFVMILLLGLDSQFVGVEGFVTAIVDFFPNHLRVGKRREIFIGLVCIVCFLIGLSMVTEGGMYVFQLFDYYAASRIVLVMTFFECVVVAYIYGVNRFYDNMMMMFGYKLSSKSETAMRLLKYMWAIVTPIFSMGIFIIGAISYSELDYKRKTFTYQYPKWAIGVGWVLALISVVWIPIIFVTRLLQTPGTLRERLAINTMPHLQRHQIRHGEDMSKIILVDDDGTHLEDFATGTNTEPTILANSMEYEKFLQKETNSDV</sequence>
<keyword evidence="6" id="KW-0915">Sodium</keyword>